<dbReference type="Proteomes" id="UP001498421">
    <property type="component" value="Unassembled WGS sequence"/>
</dbReference>
<dbReference type="HAMAP" id="MF_00138">
    <property type="entry name" value="GARS"/>
    <property type="match status" value="1"/>
</dbReference>
<evidence type="ECO:0000256" key="5">
    <source>
        <dbReference type="ARBA" id="ARBA00022755"/>
    </source>
</evidence>
<evidence type="ECO:0000256" key="3">
    <source>
        <dbReference type="ARBA" id="ARBA00022598"/>
    </source>
</evidence>
<comment type="caution">
    <text evidence="13">The sequence shown here is derived from an EMBL/GenBank/DDBJ whole genome shotgun (WGS) entry which is preliminary data.</text>
</comment>
<comment type="pathway">
    <text evidence="1">Purine metabolism; IMP biosynthesis via de novo pathway; N(1)-(5-phospho-D-ribosyl)glycinamide from 5-phospho-alpha-D-ribose 1-diphosphate: step 2/2.</text>
</comment>
<dbReference type="Gene3D" id="3.40.50.20">
    <property type="match status" value="1"/>
</dbReference>
<dbReference type="PROSITE" id="PS50975">
    <property type="entry name" value="ATP_GRASP"/>
    <property type="match status" value="1"/>
</dbReference>
<dbReference type="InterPro" id="IPR037123">
    <property type="entry name" value="PRibGlycinamide_synth_C_sf"/>
</dbReference>
<organism evidence="13 14">
    <name type="scientific">Neonectria magnoliae</name>
    <dbReference type="NCBI Taxonomy" id="2732573"/>
    <lineage>
        <taxon>Eukaryota</taxon>
        <taxon>Fungi</taxon>
        <taxon>Dikarya</taxon>
        <taxon>Ascomycota</taxon>
        <taxon>Pezizomycotina</taxon>
        <taxon>Sordariomycetes</taxon>
        <taxon>Hypocreomycetidae</taxon>
        <taxon>Hypocreales</taxon>
        <taxon>Nectriaceae</taxon>
        <taxon>Neonectria</taxon>
    </lineage>
</organism>
<evidence type="ECO:0000256" key="11">
    <source>
        <dbReference type="PROSITE-ProRule" id="PRU00409"/>
    </source>
</evidence>
<dbReference type="Gene3D" id="3.30.470.20">
    <property type="entry name" value="ATP-grasp fold, B domain"/>
    <property type="match status" value="1"/>
</dbReference>
<dbReference type="Gene3D" id="3.30.1490.20">
    <property type="entry name" value="ATP-grasp fold, A domain"/>
    <property type="match status" value="1"/>
</dbReference>
<dbReference type="SMART" id="SM01209">
    <property type="entry name" value="GARS_A"/>
    <property type="match status" value="1"/>
</dbReference>
<dbReference type="SUPFAM" id="SSF56059">
    <property type="entry name" value="Glutathione synthetase ATP-binding domain-like"/>
    <property type="match status" value="1"/>
</dbReference>
<evidence type="ECO:0000256" key="4">
    <source>
        <dbReference type="ARBA" id="ARBA00022741"/>
    </source>
</evidence>
<dbReference type="SUPFAM" id="SSF51246">
    <property type="entry name" value="Rudiment single hybrid motif"/>
    <property type="match status" value="1"/>
</dbReference>
<evidence type="ECO:0000259" key="12">
    <source>
        <dbReference type="PROSITE" id="PS50975"/>
    </source>
</evidence>
<comment type="catalytic activity">
    <reaction evidence="10">
        <text>2-formamido-N(1)-(5-O-phospho-beta-D-ribosyl)acetamidine + ATP = 5-amino-1-(5-phospho-beta-D-ribosyl)imidazole + ADP + phosphate + H(+)</text>
        <dbReference type="Rhea" id="RHEA:23032"/>
        <dbReference type="ChEBI" id="CHEBI:15378"/>
        <dbReference type="ChEBI" id="CHEBI:30616"/>
        <dbReference type="ChEBI" id="CHEBI:43474"/>
        <dbReference type="ChEBI" id="CHEBI:137981"/>
        <dbReference type="ChEBI" id="CHEBI:147287"/>
        <dbReference type="ChEBI" id="CHEBI:456216"/>
        <dbReference type="EC" id="6.3.3.1"/>
    </reaction>
</comment>
<dbReference type="InterPro" id="IPR016185">
    <property type="entry name" value="PreATP-grasp_dom_sf"/>
</dbReference>
<keyword evidence="6 11" id="KW-0067">ATP-binding</keyword>
<evidence type="ECO:0000256" key="6">
    <source>
        <dbReference type="ARBA" id="ARBA00022840"/>
    </source>
</evidence>
<protein>
    <recommendedName>
        <fullName evidence="2">phosphoribosylamine--glycine ligase</fullName>
        <ecNumber evidence="2">6.3.4.13</ecNumber>
    </recommendedName>
    <alternativeName>
        <fullName evidence="8">Glycinamide ribonucleotide synthetase</fullName>
    </alternativeName>
    <alternativeName>
        <fullName evidence="9">Phosphoribosylglycinamide synthetase</fullName>
    </alternativeName>
</protein>
<dbReference type="PROSITE" id="PS00184">
    <property type="entry name" value="GARS"/>
    <property type="match status" value="1"/>
</dbReference>
<dbReference type="InterPro" id="IPR013815">
    <property type="entry name" value="ATP_grasp_subdomain_1"/>
</dbReference>
<proteinExistence type="inferred from homology"/>
<dbReference type="EMBL" id="JAZAVK010000046">
    <property type="protein sequence ID" value="KAK7427987.1"/>
    <property type="molecule type" value="Genomic_DNA"/>
</dbReference>
<dbReference type="InterPro" id="IPR011054">
    <property type="entry name" value="Rudment_hybrid_motif"/>
</dbReference>
<dbReference type="Pfam" id="PF01071">
    <property type="entry name" value="GARS_A"/>
    <property type="match status" value="1"/>
</dbReference>
<comment type="similarity">
    <text evidence="7">Belongs to the GARS family.</text>
</comment>
<dbReference type="EC" id="6.3.4.13" evidence="2"/>
<dbReference type="Pfam" id="PF02843">
    <property type="entry name" value="GARS_C"/>
    <property type="match status" value="1"/>
</dbReference>
<evidence type="ECO:0000313" key="14">
    <source>
        <dbReference type="Proteomes" id="UP001498421"/>
    </source>
</evidence>
<keyword evidence="4 11" id="KW-0547">Nucleotide-binding</keyword>
<dbReference type="InterPro" id="IPR020560">
    <property type="entry name" value="PRibGlycinamide_synth_C-dom"/>
</dbReference>
<evidence type="ECO:0000313" key="13">
    <source>
        <dbReference type="EMBL" id="KAK7427987.1"/>
    </source>
</evidence>
<dbReference type="NCBIfam" id="TIGR00877">
    <property type="entry name" value="purD"/>
    <property type="match status" value="1"/>
</dbReference>
<feature type="domain" description="ATP-grasp" evidence="12">
    <location>
        <begin position="122"/>
        <end position="322"/>
    </location>
</feature>
<evidence type="ECO:0000256" key="1">
    <source>
        <dbReference type="ARBA" id="ARBA00005174"/>
    </source>
</evidence>
<name>A0ABR1I4W4_9HYPO</name>
<reference evidence="13 14" key="1">
    <citation type="journal article" date="2025" name="Microbiol. Resour. Announc.">
        <title>Draft genome sequences for Neonectria magnoliae and Neonectria punicea, canker pathogens of Liriodendron tulipifera and Acer saccharum in West Virginia.</title>
        <authorList>
            <person name="Petronek H.M."/>
            <person name="Kasson M.T."/>
            <person name="Metheny A.M."/>
            <person name="Stauder C.M."/>
            <person name="Lovett B."/>
            <person name="Lynch S.C."/>
            <person name="Garnas J.R."/>
            <person name="Kasson L.R."/>
            <person name="Stajich J.E."/>
        </authorList>
    </citation>
    <scope>NUCLEOTIDE SEQUENCE [LARGE SCALE GENOMIC DNA]</scope>
    <source>
        <strain evidence="13 14">NRRL 64651</strain>
    </source>
</reference>
<dbReference type="InterPro" id="IPR020561">
    <property type="entry name" value="PRibGlycinamid_synth_ATP-grasp"/>
</dbReference>
<dbReference type="PANTHER" id="PTHR43472">
    <property type="entry name" value="PHOSPHORIBOSYLAMINE--GLYCINE LIGASE"/>
    <property type="match status" value="1"/>
</dbReference>
<evidence type="ECO:0000256" key="8">
    <source>
        <dbReference type="ARBA" id="ARBA00042242"/>
    </source>
</evidence>
<keyword evidence="3" id="KW-0436">Ligase</keyword>
<dbReference type="InterPro" id="IPR020562">
    <property type="entry name" value="PRibGlycinamide_synth_N"/>
</dbReference>
<gene>
    <name evidence="13" type="ORF">QQZ08_005418</name>
</gene>
<dbReference type="InterPro" id="IPR000115">
    <property type="entry name" value="PRibGlycinamide_synth"/>
</dbReference>
<dbReference type="InterPro" id="IPR011761">
    <property type="entry name" value="ATP-grasp"/>
</dbReference>
<evidence type="ECO:0000256" key="10">
    <source>
        <dbReference type="ARBA" id="ARBA00049057"/>
    </source>
</evidence>
<dbReference type="InterPro" id="IPR020559">
    <property type="entry name" value="PRibGlycinamide_synth_CS"/>
</dbReference>
<sequence>MSGLPGSHLDVLVVGKGAREHALAWKLSQTPSVKHVYVYPGNGGTQKGVPNVSNLTEGPVDQGRNYEHLARTAKSLNVELAVIGPDNVVVNRIEEYFCHVAIPCFAPSKAAAELEGSKVFAKAFMDRHNIPTASHRSFSDVEAAITYVIKADGLTAGKGVALPETTTEALAELRGILQDEKFGVAGLSVVIEEYMEGDEISLLTFSDGTTFRSLPSGQDHKRIGEGNTGLNTGGMGVYSPVPFVTRSTLDQVDREIIEPTFAGLRAEGRPFVGLLFTGIMITPVGPKVIEYNVRFGDPETQSSMILLSDDTDLAAVLLSCTAGTLDQVRLDVRPGFACNVVVASGGYPGPYTIGKEIVLKPSPAGVMVFHAGTKRDESDGSLRTAGGRVFSVTAFGTTLREAVDKACQGVQSVHFDGIVFRKDIAAQGLVIFVRESLGIADVFNND</sequence>
<dbReference type="SMART" id="SM01210">
    <property type="entry name" value="GARS_C"/>
    <property type="match status" value="1"/>
</dbReference>
<dbReference type="Gene3D" id="3.90.600.10">
    <property type="entry name" value="Phosphoribosylglycinamide synthetase, C-terminal domain"/>
    <property type="match status" value="1"/>
</dbReference>
<keyword evidence="5" id="KW-0658">Purine biosynthesis</keyword>
<dbReference type="SUPFAM" id="SSF52440">
    <property type="entry name" value="PreATP-grasp domain"/>
    <property type="match status" value="1"/>
</dbReference>
<evidence type="ECO:0000256" key="9">
    <source>
        <dbReference type="ARBA" id="ARBA00042864"/>
    </source>
</evidence>
<evidence type="ECO:0000256" key="2">
    <source>
        <dbReference type="ARBA" id="ARBA00013255"/>
    </source>
</evidence>
<evidence type="ECO:0000256" key="7">
    <source>
        <dbReference type="ARBA" id="ARBA00038345"/>
    </source>
</evidence>
<dbReference type="PANTHER" id="PTHR43472:SF1">
    <property type="entry name" value="PHOSPHORIBOSYLAMINE--GLYCINE LIGASE, CHLOROPLASTIC"/>
    <property type="match status" value="1"/>
</dbReference>
<keyword evidence="14" id="KW-1185">Reference proteome</keyword>
<dbReference type="Pfam" id="PF02844">
    <property type="entry name" value="GARS_N"/>
    <property type="match status" value="1"/>
</dbReference>
<accession>A0ABR1I4W4</accession>